<keyword evidence="2" id="KW-1185">Reference proteome</keyword>
<sequence>MQVRGGARHLSTEASLVRELWCPGGVLGPHLRGPACTHLGLALPAHLLYHPAAVPLWSGIVGAGSTSTAAHCQCHVTNARYVLHHSLVLLGVSHFSQEERPFQFGGIRPNEGLLAAAFPHLLSVLPTPVTS</sequence>
<proteinExistence type="predicted"/>
<reference evidence="2" key="1">
    <citation type="journal article" date="2013" name="Science">
        <title>Comparative analysis of bat genomes provides insight into the evolution of flight and immunity.</title>
        <authorList>
            <person name="Zhang G."/>
            <person name="Cowled C."/>
            <person name="Shi Z."/>
            <person name="Huang Z."/>
            <person name="Bishop-Lilly K.A."/>
            <person name="Fang X."/>
            <person name="Wynne J.W."/>
            <person name="Xiong Z."/>
            <person name="Baker M.L."/>
            <person name="Zhao W."/>
            <person name="Tachedjian M."/>
            <person name="Zhu Y."/>
            <person name="Zhou P."/>
            <person name="Jiang X."/>
            <person name="Ng J."/>
            <person name="Yang L."/>
            <person name="Wu L."/>
            <person name="Xiao J."/>
            <person name="Feng Y."/>
            <person name="Chen Y."/>
            <person name="Sun X."/>
            <person name="Zhang Y."/>
            <person name="Marsh G.A."/>
            <person name="Crameri G."/>
            <person name="Broder C.C."/>
            <person name="Frey K.G."/>
            <person name="Wang L.F."/>
            <person name="Wang J."/>
        </authorList>
    </citation>
    <scope>NUCLEOTIDE SEQUENCE [LARGE SCALE GENOMIC DNA]</scope>
</reference>
<accession>L5LLY5</accession>
<gene>
    <name evidence="1" type="ORF">MDA_GLEAN10008405</name>
</gene>
<dbReference type="AlphaFoldDB" id="L5LLY5"/>
<evidence type="ECO:0000313" key="1">
    <source>
        <dbReference type="EMBL" id="ELK26513.1"/>
    </source>
</evidence>
<name>L5LLY5_MYODS</name>
<dbReference type="Proteomes" id="UP000010556">
    <property type="component" value="Unassembled WGS sequence"/>
</dbReference>
<organism evidence="1 2">
    <name type="scientific">Myotis davidii</name>
    <name type="common">David's myotis</name>
    <dbReference type="NCBI Taxonomy" id="225400"/>
    <lineage>
        <taxon>Eukaryota</taxon>
        <taxon>Metazoa</taxon>
        <taxon>Chordata</taxon>
        <taxon>Craniata</taxon>
        <taxon>Vertebrata</taxon>
        <taxon>Euteleostomi</taxon>
        <taxon>Mammalia</taxon>
        <taxon>Eutheria</taxon>
        <taxon>Laurasiatheria</taxon>
        <taxon>Chiroptera</taxon>
        <taxon>Yangochiroptera</taxon>
        <taxon>Vespertilionidae</taxon>
        <taxon>Myotis</taxon>
    </lineage>
</organism>
<protein>
    <submittedName>
        <fullName evidence="1">Uncharacterized protein</fullName>
    </submittedName>
</protein>
<dbReference type="EMBL" id="KB111015">
    <property type="protein sequence ID" value="ELK26513.1"/>
    <property type="molecule type" value="Genomic_DNA"/>
</dbReference>
<evidence type="ECO:0000313" key="2">
    <source>
        <dbReference type="Proteomes" id="UP000010556"/>
    </source>
</evidence>